<evidence type="ECO:0000256" key="1">
    <source>
        <dbReference type="SAM" id="MobiDB-lite"/>
    </source>
</evidence>
<protein>
    <submittedName>
        <fullName evidence="2">Uncharacterized protein</fullName>
    </submittedName>
</protein>
<comment type="caution">
    <text evidence="2">The sequence shown here is derived from an EMBL/GenBank/DDBJ whole genome shotgun (WGS) entry which is preliminary data.</text>
</comment>
<feature type="compositionally biased region" description="Basic and acidic residues" evidence="1">
    <location>
        <begin position="63"/>
        <end position="79"/>
    </location>
</feature>
<keyword evidence="3" id="KW-1185">Reference proteome</keyword>
<evidence type="ECO:0000313" key="2">
    <source>
        <dbReference type="EMBL" id="GIX70807.1"/>
    </source>
</evidence>
<sequence>MSPYFTNSEDLFNWFMLSRFIRPNSWQSLGAVFGWPYNANIPPEKRFGGEFDWPYNANIPSRNSRDTPAQRESEEDKTGKKPFPLNPVYLRLPYSRDLYLIYLNTVLRSRISYRGVMSVWV</sequence>
<name>A0AAV4MED9_CAEEX</name>
<dbReference type="EMBL" id="BPLR01002166">
    <property type="protein sequence ID" value="GIX70807.1"/>
    <property type="molecule type" value="Genomic_DNA"/>
</dbReference>
<proteinExistence type="predicted"/>
<evidence type="ECO:0000313" key="3">
    <source>
        <dbReference type="Proteomes" id="UP001054945"/>
    </source>
</evidence>
<dbReference type="Proteomes" id="UP001054945">
    <property type="component" value="Unassembled WGS sequence"/>
</dbReference>
<dbReference type="AlphaFoldDB" id="A0AAV4MED9"/>
<gene>
    <name evidence="2" type="ORF">CEXT_56191</name>
</gene>
<feature type="region of interest" description="Disordered" evidence="1">
    <location>
        <begin position="57"/>
        <end position="83"/>
    </location>
</feature>
<reference evidence="2 3" key="1">
    <citation type="submission" date="2021-06" db="EMBL/GenBank/DDBJ databases">
        <title>Caerostris extrusa draft genome.</title>
        <authorList>
            <person name="Kono N."/>
            <person name="Arakawa K."/>
        </authorList>
    </citation>
    <scope>NUCLEOTIDE SEQUENCE [LARGE SCALE GENOMIC DNA]</scope>
</reference>
<organism evidence="2 3">
    <name type="scientific">Caerostris extrusa</name>
    <name type="common">Bark spider</name>
    <name type="synonym">Caerostris bankana</name>
    <dbReference type="NCBI Taxonomy" id="172846"/>
    <lineage>
        <taxon>Eukaryota</taxon>
        <taxon>Metazoa</taxon>
        <taxon>Ecdysozoa</taxon>
        <taxon>Arthropoda</taxon>
        <taxon>Chelicerata</taxon>
        <taxon>Arachnida</taxon>
        <taxon>Araneae</taxon>
        <taxon>Araneomorphae</taxon>
        <taxon>Entelegynae</taxon>
        <taxon>Araneoidea</taxon>
        <taxon>Araneidae</taxon>
        <taxon>Caerostris</taxon>
    </lineage>
</organism>
<accession>A0AAV4MED9</accession>